<dbReference type="EMBL" id="JANPWB010000011">
    <property type="protein sequence ID" value="KAJ1124559.1"/>
    <property type="molecule type" value="Genomic_DNA"/>
</dbReference>
<gene>
    <name evidence="2" type="ORF">NDU88_003010</name>
</gene>
<comment type="caution">
    <text evidence="2">The sequence shown here is derived from an EMBL/GenBank/DDBJ whole genome shotgun (WGS) entry which is preliminary data.</text>
</comment>
<proteinExistence type="predicted"/>
<dbReference type="AlphaFoldDB" id="A0AAV7PA08"/>
<name>A0AAV7PA08_PLEWA</name>
<protein>
    <submittedName>
        <fullName evidence="2">Uncharacterized protein</fullName>
    </submittedName>
</protein>
<reference evidence="2" key="1">
    <citation type="journal article" date="2022" name="bioRxiv">
        <title>Sequencing and chromosome-scale assembly of the giantPleurodeles waltlgenome.</title>
        <authorList>
            <person name="Brown T."/>
            <person name="Elewa A."/>
            <person name="Iarovenko S."/>
            <person name="Subramanian E."/>
            <person name="Araus A.J."/>
            <person name="Petzold A."/>
            <person name="Susuki M."/>
            <person name="Suzuki K.-i.T."/>
            <person name="Hayashi T."/>
            <person name="Toyoda A."/>
            <person name="Oliveira C."/>
            <person name="Osipova E."/>
            <person name="Leigh N.D."/>
            <person name="Simon A."/>
            <person name="Yun M.H."/>
        </authorList>
    </citation>
    <scope>NUCLEOTIDE SEQUENCE</scope>
    <source>
        <strain evidence="2">20211129_DDA</strain>
        <tissue evidence="2">Liver</tissue>
    </source>
</reference>
<feature type="region of interest" description="Disordered" evidence="1">
    <location>
        <begin position="44"/>
        <end position="92"/>
    </location>
</feature>
<evidence type="ECO:0000256" key="1">
    <source>
        <dbReference type="SAM" id="MobiDB-lite"/>
    </source>
</evidence>
<dbReference type="Proteomes" id="UP001066276">
    <property type="component" value="Chromosome 7"/>
</dbReference>
<sequence length="132" mass="14077">MREEAEASDEDSLLLPHAAALCVSRFPARPGLWRVGAPDGEIGALNATTGPGVRRGAEEPSRVTEELETCGHRSAKRVEERQRSGAVAGHQGQPSCIELLNRAARKRKKETAGAALIRLPRSRIGLAGAHPT</sequence>
<feature type="compositionally biased region" description="Basic and acidic residues" evidence="1">
    <location>
        <begin position="55"/>
        <end position="83"/>
    </location>
</feature>
<accession>A0AAV7PA08</accession>
<organism evidence="2 3">
    <name type="scientific">Pleurodeles waltl</name>
    <name type="common">Iberian ribbed newt</name>
    <dbReference type="NCBI Taxonomy" id="8319"/>
    <lineage>
        <taxon>Eukaryota</taxon>
        <taxon>Metazoa</taxon>
        <taxon>Chordata</taxon>
        <taxon>Craniata</taxon>
        <taxon>Vertebrata</taxon>
        <taxon>Euteleostomi</taxon>
        <taxon>Amphibia</taxon>
        <taxon>Batrachia</taxon>
        <taxon>Caudata</taxon>
        <taxon>Salamandroidea</taxon>
        <taxon>Salamandridae</taxon>
        <taxon>Pleurodelinae</taxon>
        <taxon>Pleurodeles</taxon>
    </lineage>
</organism>
<keyword evidence="3" id="KW-1185">Reference proteome</keyword>
<evidence type="ECO:0000313" key="2">
    <source>
        <dbReference type="EMBL" id="KAJ1124559.1"/>
    </source>
</evidence>
<evidence type="ECO:0000313" key="3">
    <source>
        <dbReference type="Proteomes" id="UP001066276"/>
    </source>
</evidence>